<comment type="catalytic activity">
    <reaction evidence="5">
        <text>uridine(32) in tRNA + S-adenosyl-L-methionine = 2'-O-methyluridine(32) in tRNA + S-adenosyl-L-homocysteine + H(+)</text>
        <dbReference type="Rhea" id="RHEA:42936"/>
        <dbReference type="Rhea" id="RHEA-COMP:10107"/>
        <dbReference type="Rhea" id="RHEA-COMP:10290"/>
        <dbReference type="ChEBI" id="CHEBI:15378"/>
        <dbReference type="ChEBI" id="CHEBI:57856"/>
        <dbReference type="ChEBI" id="CHEBI:59789"/>
        <dbReference type="ChEBI" id="CHEBI:65315"/>
        <dbReference type="ChEBI" id="CHEBI:74478"/>
        <dbReference type="EC" id="2.1.1.200"/>
    </reaction>
</comment>
<evidence type="ECO:0000256" key="3">
    <source>
        <dbReference type="ARBA" id="ARBA00022679"/>
    </source>
</evidence>
<dbReference type="GO" id="GO:0003723">
    <property type="term" value="F:RNA binding"/>
    <property type="evidence" value="ECO:0007669"/>
    <property type="project" value="InterPro"/>
</dbReference>
<accession>A0A2I7N7F1</accession>
<protein>
    <recommendedName>
        <fullName evidence="5">tRNA (cytidine/uridine-2'-O-)-methyltransferase TrmJ</fullName>
        <ecNumber evidence="5">2.1.1.200</ecNumber>
    </recommendedName>
    <alternativeName>
        <fullName evidence="5">tRNA (cytidine(32)/uridine(32)-2'-O)-methyltransferase</fullName>
    </alternativeName>
    <alternativeName>
        <fullName evidence="5">tRNA Cm32/Um32 methyltransferase</fullName>
    </alternativeName>
</protein>
<dbReference type="EC" id="2.1.1.200" evidence="5"/>
<dbReference type="PIRSF" id="PIRSF004808">
    <property type="entry name" value="LasT"/>
    <property type="match status" value="1"/>
</dbReference>
<proteinExistence type="inferred from homology"/>
<dbReference type="Gene3D" id="1.10.8.590">
    <property type="match status" value="1"/>
</dbReference>
<name>A0A2I7N7F1_9NEIS</name>
<organism evidence="7 8">
    <name type="scientific">Aquella oligotrophica</name>
    <dbReference type="NCBI Taxonomy" id="2067065"/>
    <lineage>
        <taxon>Bacteria</taxon>
        <taxon>Pseudomonadati</taxon>
        <taxon>Pseudomonadota</taxon>
        <taxon>Betaproteobacteria</taxon>
        <taxon>Neisseriales</taxon>
        <taxon>Neisseriaceae</taxon>
        <taxon>Aquella</taxon>
    </lineage>
</organism>
<dbReference type="RefSeq" id="WP_102951686.1">
    <property type="nucleotide sequence ID" value="NZ_CP024847.1"/>
</dbReference>
<dbReference type="Proteomes" id="UP000236655">
    <property type="component" value="Chromosome"/>
</dbReference>
<keyword evidence="3 7" id="KW-0808">Transferase</keyword>
<dbReference type="GO" id="GO:0005829">
    <property type="term" value="C:cytosol"/>
    <property type="evidence" value="ECO:0007669"/>
    <property type="project" value="TreeGrafter"/>
</dbReference>
<dbReference type="CDD" id="cd18093">
    <property type="entry name" value="SpoU-like_TrmJ"/>
    <property type="match status" value="1"/>
</dbReference>
<evidence type="ECO:0000256" key="5">
    <source>
        <dbReference type="RuleBase" id="RU362024"/>
    </source>
</evidence>
<keyword evidence="2 5" id="KW-0489">Methyltransferase</keyword>
<dbReference type="KEGG" id="nba:CUN60_08810"/>
<reference evidence="8" key="1">
    <citation type="submission" date="2017-11" db="EMBL/GenBank/DDBJ databases">
        <authorList>
            <person name="Chan K.G."/>
            <person name="Lee L.S."/>
        </authorList>
    </citation>
    <scope>NUCLEOTIDE SEQUENCE [LARGE SCALE GENOMIC DNA]</scope>
    <source>
        <strain evidence="8">DSM 100970</strain>
    </source>
</reference>
<evidence type="ECO:0000313" key="7">
    <source>
        <dbReference type="EMBL" id="AUR52393.1"/>
    </source>
</evidence>
<dbReference type="Pfam" id="PF00588">
    <property type="entry name" value="SpoU_methylase"/>
    <property type="match status" value="1"/>
</dbReference>
<comment type="similarity">
    <text evidence="1">Belongs to the class IV-like SAM-binding methyltransferase superfamily. RNA methyltransferase TrmH family.</text>
</comment>
<sequence>MKELDNIQVVLCNTSHPGNIGSAARAMKTMGLTRLVLVNPICQPDDHSLALASNAADVVLKAKVIDTLDEAIAASNLAIGMTGRKREFTARLQTPKEITQELLSVVNTNQEVSIIFGNEQNGLTIEQLEKCNRMVTIPGNPVYFSLNLAQAVQIMCYEIYSSYNPDLTHLKDEKQQINQHDVQHLLNNFRQLIKTTPYNKNEDLTMRRLQHIIHKAELERDEADLLHGIIKASLKQINKANLDE</sequence>
<dbReference type="InterPro" id="IPR029026">
    <property type="entry name" value="tRNA_m1G_MTases_N"/>
</dbReference>
<dbReference type="GO" id="GO:0002128">
    <property type="term" value="P:tRNA nucleoside ribose methylation"/>
    <property type="evidence" value="ECO:0007669"/>
    <property type="project" value="TreeGrafter"/>
</dbReference>
<evidence type="ECO:0000259" key="6">
    <source>
        <dbReference type="Pfam" id="PF00588"/>
    </source>
</evidence>
<dbReference type="Gene3D" id="3.40.1280.10">
    <property type="match status" value="1"/>
</dbReference>
<dbReference type="EMBL" id="CP024847">
    <property type="protein sequence ID" value="AUR52393.1"/>
    <property type="molecule type" value="Genomic_DNA"/>
</dbReference>
<dbReference type="GO" id="GO:0160206">
    <property type="term" value="F:tRNA (cytidine(32)/uridine(32)-2'-O)-methyltransferase activity"/>
    <property type="evidence" value="ECO:0007669"/>
    <property type="project" value="UniProtKB-EC"/>
</dbReference>
<dbReference type="GO" id="GO:0106339">
    <property type="term" value="F:tRNA (cytidine(32)-2'-O)-methyltransferase activity"/>
    <property type="evidence" value="ECO:0007669"/>
    <property type="project" value="RHEA"/>
</dbReference>
<comment type="function">
    <text evidence="5">Catalyzes the formation of 2'O-methylated cytidine (Cm32) or 2'O-methylated uridine (Um32) at position 32 in tRNA.</text>
</comment>
<evidence type="ECO:0000256" key="4">
    <source>
        <dbReference type="ARBA" id="ARBA00022691"/>
    </source>
</evidence>
<evidence type="ECO:0000256" key="2">
    <source>
        <dbReference type="ARBA" id="ARBA00022603"/>
    </source>
</evidence>
<dbReference type="NCBIfam" id="TIGR00050">
    <property type="entry name" value="rRNA_methyl_1"/>
    <property type="match status" value="1"/>
</dbReference>
<keyword evidence="4 5" id="KW-0949">S-adenosyl-L-methionine</keyword>
<keyword evidence="5" id="KW-0819">tRNA processing</keyword>
<gene>
    <name evidence="5" type="primary">trmJ</name>
    <name evidence="7" type="ORF">CUN60_08810</name>
</gene>
<evidence type="ECO:0000313" key="8">
    <source>
        <dbReference type="Proteomes" id="UP000236655"/>
    </source>
</evidence>
<feature type="domain" description="tRNA/rRNA methyltransferase SpoU type" evidence="6">
    <location>
        <begin position="7"/>
        <end position="157"/>
    </location>
</feature>
<dbReference type="PANTHER" id="PTHR42786">
    <property type="entry name" value="TRNA/RRNA METHYLTRANSFERASE"/>
    <property type="match status" value="1"/>
</dbReference>
<dbReference type="InterPro" id="IPR001537">
    <property type="entry name" value="SpoU_MeTrfase"/>
</dbReference>
<comment type="subunit">
    <text evidence="5">Homodimer.</text>
</comment>
<dbReference type="PANTHER" id="PTHR42786:SF2">
    <property type="entry name" value="TRNA (CYTIDINE_URIDINE-2'-O-)-METHYLTRANSFERASE TRMJ"/>
    <property type="match status" value="1"/>
</dbReference>
<dbReference type="SUPFAM" id="SSF75217">
    <property type="entry name" value="alpha/beta knot"/>
    <property type="match status" value="1"/>
</dbReference>
<keyword evidence="5" id="KW-0963">Cytoplasm</keyword>
<dbReference type="OrthoDB" id="9806346at2"/>
<comment type="catalytic activity">
    <reaction evidence="5">
        <text>cytidine(32) in tRNA + S-adenosyl-L-methionine = 2'-O-methylcytidine(32) in tRNA + S-adenosyl-L-homocysteine + H(+)</text>
        <dbReference type="Rhea" id="RHEA:42932"/>
        <dbReference type="Rhea" id="RHEA-COMP:10288"/>
        <dbReference type="Rhea" id="RHEA-COMP:10289"/>
        <dbReference type="ChEBI" id="CHEBI:15378"/>
        <dbReference type="ChEBI" id="CHEBI:57856"/>
        <dbReference type="ChEBI" id="CHEBI:59789"/>
        <dbReference type="ChEBI" id="CHEBI:74495"/>
        <dbReference type="ChEBI" id="CHEBI:82748"/>
        <dbReference type="EC" id="2.1.1.200"/>
    </reaction>
</comment>
<dbReference type="InterPro" id="IPR004384">
    <property type="entry name" value="RNA_MeTrfase_TrmJ/LasT"/>
</dbReference>
<dbReference type="FunFam" id="3.40.1280.10:FF:000006">
    <property type="entry name" value="Uncharacterized tRNA/rRNA methyltransferase HI_0380"/>
    <property type="match status" value="1"/>
</dbReference>
<keyword evidence="8" id="KW-1185">Reference proteome</keyword>
<dbReference type="AlphaFoldDB" id="A0A2I7N7F1"/>
<evidence type="ECO:0000256" key="1">
    <source>
        <dbReference type="ARBA" id="ARBA00007228"/>
    </source>
</evidence>
<dbReference type="InterPro" id="IPR029028">
    <property type="entry name" value="Alpha/beta_knot_MTases"/>
</dbReference>
<comment type="subcellular location">
    <subcellularLocation>
        <location evidence="5">Cytoplasm</location>
    </subcellularLocation>
</comment>